<dbReference type="PANTHER" id="PTHR47947:SF24">
    <property type="entry name" value="ISOFLAVONE 2'-HYDROXYLASE-LIKE"/>
    <property type="match status" value="1"/>
</dbReference>
<organism evidence="7 8">
    <name type="scientific">Hevea brasiliensis</name>
    <name type="common">Para rubber tree</name>
    <name type="synonym">Siphonia brasiliensis</name>
    <dbReference type="NCBI Taxonomy" id="3981"/>
    <lineage>
        <taxon>Eukaryota</taxon>
        <taxon>Viridiplantae</taxon>
        <taxon>Streptophyta</taxon>
        <taxon>Embryophyta</taxon>
        <taxon>Tracheophyta</taxon>
        <taxon>Spermatophyta</taxon>
        <taxon>Magnoliopsida</taxon>
        <taxon>eudicotyledons</taxon>
        <taxon>Gunneridae</taxon>
        <taxon>Pentapetalae</taxon>
        <taxon>rosids</taxon>
        <taxon>fabids</taxon>
        <taxon>Malpighiales</taxon>
        <taxon>Euphorbiaceae</taxon>
        <taxon>Crotonoideae</taxon>
        <taxon>Micrandreae</taxon>
        <taxon>Hevea</taxon>
    </lineage>
</organism>
<comment type="similarity">
    <text evidence="6">Belongs to the cytochrome P450 family.</text>
</comment>
<dbReference type="PRINTS" id="PR00463">
    <property type="entry name" value="EP450I"/>
</dbReference>
<sequence>MSNLLNNPNVLKKAKAEINTHVGEDQLIDESDLPKLNYLQSIISENLRLYPVAPLLAPHLSSDGCAIEGFNVPSDTMLFVNVWAIQRDPNLWEDPTSFKPERFENGKAEAFKFLPFGLGRRACPGEGLANRTMGLSLGSLIQCFEWERVDGKEIDMTEKITITMSKVKPLEVMCKSRSILHKVLS</sequence>
<evidence type="ECO:0000256" key="6">
    <source>
        <dbReference type="RuleBase" id="RU000461"/>
    </source>
</evidence>
<dbReference type="InterPro" id="IPR001128">
    <property type="entry name" value="Cyt_P450"/>
</dbReference>
<evidence type="ECO:0000256" key="5">
    <source>
        <dbReference type="ARBA" id="ARBA00023033"/>
    </source>
</evidence>
<dbReference type="Pfam" id="PF00067">
    <property type="entry name" value="p450"/>
    <property type="match status" value="1"/>
</dbReference>
<dbReference type="SUPFAM" id="SSF48264">
    <property type="entry name" value="Cytochrome P450"/>
    <property type="match status" value="1"/>
</dbReference>
<reference evidence="7" key="1">
    <citation type="journal article" date="2023" name="Plant Biotechnol. J.">
        <title>Chromosome-level wild Hevea brasiliensis genome provides new tools for genomic-assisted breeding and valuable loci to elevate rubber yield.</title>
        <authorList>
            <person name="Cheng H."/>
            <person name="Song X."/>
            <person name="Hu Y."/>
            <person name="Wu T."/>
            <person name="Yang Q."/>
            <person name="An Z."/>
            <person name="Feng S."/>
            <person name="Deng Z."/>
            <person name="Wu W."/>
            <person name="Zeng X."/>
            <person name="Tu M."/>
            <person name="Wang X."/>
            <person name="Huang H."/>
        </authorList>
    </citation>
    <scope>NUCLEOTIDE SEQUENCE</scope>
    <source>
        <strain evidence="7">MT/VB/25A 57/8</strain>
    </source>
</reference>
<dbReference type="EMBL" id="JARPOI010000001">
    <property type="protein sequence ID" value="KAJ9189121.1"/>
    <property type="molecule type" value="Genomic_DNA"/>
</dbReference>
<comment type="caution">
    <text evidence="7">The sequence shown here is derived from an EMBL/GenBank/DDBJ whole genome shotgun (WGS) entry which is preliminary data.</text>
</comment>
<dbReference type="Proteomes" id="UP001174677">
    <property type="component" value="Chromosome 1"/>
</dbReference>
<evidence type="ECO:0008006" key="9">
    <source>
        <dbReference type="Google" id="ProtNLM"/>
    </source>
</evidence>
<dbReference type="Gene3D" id="1.10.630.10">
    <property type="entry name" value="Cytochrome P450"/>
    <property type="match status" value="1"/>
</dbReference>
<keyword evidence="8" id="KW-1185">Reference proteome</keyword>
<protein>
    <recommendedName>
        <fullName evidence="9">Cytochrome P450</fullName>
    </recommendedName>
</protein>
<dbReference type="InterPro" id="IPR050651">
    <property type="entry name" value="Plant_Cytochrome_P450_Monoox"/>
</dbReference>
<evidence type="ECO:0000256" key="4">
    <source>
        <dbReference type="ARBA" id="ARBA00023004"/>
    </source>
</evidence>
<keyword evidence="5 6" id="KW-0503">Monooxygenase</keyword>
<evidence type="ECO:0000256" key="1">
    <source>
        <dbReference type="ARBA" id="ARBA00022617"/>
    </source>
</evidence>
<keyword evidence="3 6" id="KW-0560">Oxidoreductase</keyword>
<evidence type="ECO:0000256" key="2">
    <source>
        <dbReference type="ARBA" id="ARBA00022723"/>
    </source>
</evidence>
<keyword evidence="4 6" id="KW-0408">Iron</keyword>
<accession>A0ABQ9N9D1</accession>
<name>A0ABQ9N9D1_HEVBR</name>
<evidence type="ECO:0000313" key="7">
    <source>
        <dbReference type="EMBL" id="KAJ9189121.1"/>
    </source>
</evidence>
<keyword evidence="1 6" id="KW-0349">Heme</keyword>
<evidence type="ECO:0000313" key="8">
    <source>
        <dbReference type="Proteomes" id="UP001174677"/>
    </source>
</evidence>
<dbReference type="PANTHER" id="PTHR47947">
    <property type="entry name" value="CYTOCHROME P450 82C3-RELATED"/>
    <property type="match status" value="1"/>
</dbReference>
<gene>
    <name evidence="7" type="ORF">P3X46_000452</name>
</gene>
<dbReference type="InterPro" id="IPR002401">
    <property type="entry name" value="Cyt_P450_E_grp-I"/>
</dbReference>
<dbReference type="InterPro" id="IPR036396">
    <property type="entry name" value="Cyt_P450_sf"/>
</dbReference>
<keyword evidence="2 6" id="KW-0479">Metal-binding</keyword>
<dbReference type="PRINTS" id="PR00385">
    <property type="entry name" value="P450"/>
</dbReference>
<dbReference type="PROSITE" id="PS00086">
    <property type="entry name" value="CYTOCHROME_P450"/>
    <property type="match status" value="1"/>
</dbReference>
<proteinExistence type="inferred from homology"/>
<dbReference type="InterPro" id="IPR017972">
    <property type="entry name" value="Cyt_P450_CS"/>
</dbReference>
<evidence type="ECO:0000256" key="3">
    <source>
        <dbReference type="ARBA" id="ARBA00023002"/>
    </source>
</evidence>